<sequence>MQFLSAAPPKHIRRVTARFMVNQSSVHPDNQKELSATIELLMPILANCEPCDFNLVVEDGEYGSISKHEHKRVHEFIVKTFTEMGEGILGRQIKARKGDVVIWKTEKDPTIYAVVPEVPPFPQDAMDLTHRRK</sequence>
<name>A0AAV9PH02_9PEZI</name>
<reference evidence="1 2" key="1">
    <citation type="submission" date="2023-08" db="EMBL/GenBank/DDBJ databases">
        <title>Black Yeasts Isolated from many extreme environments.</title>
        <authorList>
            <person name="Coleine C."/>
            <person name="Stajich J.E."/>
            <person name="Selbmann L."/>
        </authorList>
    </citation>
    <scope>NUCLEOTIDE SEQUENCE [LARGE SCALE GENOMIC DNA]</scope>
    <source>
        <strain evidence="1 2">CCFEE 5935</strain>
    </source>
</reference>
<dbReference type="AlphaFoldDB" id="A0AAV9PH02"/>
<dbReference type="Proteomes" id="UP001337655">
    <property type="component" value="Unassembled WGS sequence"/>
</dbReference>
<proteinExistence type="predicted"/>
<dbReference type="RefSeq" id="XP_064661564.1">
    <property type="nucleotide sequence ID" value="XM_064800225.1"/>
</dbReference>
<dbReference type="GeneID" id="89924313"/>
<evidence type="ECO:0000313" key="1">
    <source>
        <dbReference type="EMBL" id="KAK5172846.1"/>
    </source>
</evidence>
<gene>
    <name evidence="1" type="ORF">LTR77_002966</name>
</gene>
<protein>
    <submittedName>
        <fullName evidence="1">Uncharacterized protein</fullName>
    </submittedName>
</protein>
<evidence type="ECO:0000313" key="2">
    <source>
        <dbReference type="Proteomes" id="UP001337655"/>
    </source>
</evidence>
<keyword evidence="2" id="KW-1185">Reference proteome</keyword>
<accession>A0AAV9PH02</accession>
<comment type="caution">
    <text evidence="1">The sequence shown here is derived from an EMBL/GenBank/DDBJ whole genome shotgun (WGS) entry which is preliminary data.</text>
</comment>
<organism evidence="1 2">
    <name type="scientific">Saxophila tyrrhenica</name>
    <dbReference type="NCBI Taxonomy" id="1690608"/>
    <lineage>
        <taxon>Eukaryota</taxon>
        <taxon>Fungi</taxon>
        <taxon>Dikarya</taxon>
        <taxon>Ascomycota</taxon>
        <taxon>Pezizomycotina</taxon>
        <taxon>Dothideomycetes</taxon>
        <taxon>Dothideomycetidae</taxon>
        <taxon>Mycosphaerellales</taxon>
        <taxon>Extremaceae</taxon>
        <taxon>Saxophila</taxon>
    </lineage>
</organism>
<dbReference type="EMBL" id="JAVRRT010000004">
    <property type="protein sequence ID" value="KAK5172846.1"/>
    <property type="molecule type" value="Genomic_DNA"/>
</dbReference>